<comment type="cofactor">
    <cofactor evidence="1">
        <name>pantetheine 4'-phosphate</name>
        <dbReference type="ChEBI" id="CHEBI:47942"/>
    </cofactor>
</comment>
<dbReference type="Gene3D" id="3.40.50.12780">
    <property type="entry name" value="N-terminal domain of ligase-like"/>
    <property type="match status" value="1"/>
</dbReference>
<dbReference type="Pfam" id="PF00501">
    <property type="entry name" value="AMP-binding"/>
    <property type="match status" value="1"/>
</dbReference>
<dbReference type="GO" id="GO:0043041">
    <property type="term" value="P:amino acid activation for nonribosomal peptide biosynthetic process"/>
    <property type="evidence" value="ECO:0007669"/>
    <property type="project" value="TreeGrafter"/>
</dbReference>
<gene>
    <name evidence="6" type="ORF">BZL54_35780</name>
</gene>
<organism evidence="6 7">
    <name type="scientific">Burkholderia ubonensis subsp. mesacidophila</name>
    <dbReference type="NCBI Taxonomy" id="265293"/>
    <lineage>
        <taxon>Bacteria</taxon>
        <taxon>Pseudomonadati</taxon>
        <taxon>Pseudomonadota</taxon>
        <taxon>Betaproteobacteria</taxon>
        <taxon>Burkholderiales</taxon>
        <taxon>Burkholderiaceae</taxon>
        <taxon>Burkholderia</taxon>
        <taxon>Burkholderia cepacia complex</taxon>
    </lineage>
</organism>
<dbReference type="InterPro" id="IPR042099">
    <property type="entry name" value="ANL_N_sf"/>
</dbReference>
<keyword evidence="3" id="KW-0597">Phosphoprotein</keyword>
<dbReference type="InterPro" id="IPR009081">
    <property type="entry name" value="PP-bd_ACP"/>
</dbReference>
<dbReference type="InterPro" id="IPR020806">
    <property type="entry name" value="PKS_PP-bd"/>
</dbReference>
<dbReference type="InterPro" id="IPR010071">
    <property type="entry name" value="AA_adenyl_dom"/>
</dbReference>
<dbReference type="SMART" id="SM00823">
    <property type="entry name" value="PKS_PP"/>
    <property type="match status" value="1"/>
</dbReference>
<name>A0A2A4ELT0_9BURK</name>
<feature type="region of interest" description="Disordered" evidence="4">
    <location>
        <begin position="456"/>
        <end position="477"/>
    </location>
</feature>
<dbReference type="GO" id="GO:0005737">
    <property type="term" value="C:cytoplasm"/>
    <property type="evidence" value="ECO:0007669"/>
    <property type="project" value="TreeGrafter"/>
</dbReference>
<dbReference type="CDD" id="cd05930">
    <property type="entry name" value="A_NRPS"/>
    <property type="match status" value="1"/>
</dbReference>
<dbReference type="NCBIfam" id="TIGR01733">
    <property type="entry name" value="AA-adenyl-dom"/>
    <property type="match status" value="1"/>
</dbReference>
<dbReference type="FunFam" id="1.10.1200.10:FF:000005">
    <property type="entry name" value="Nonribosomal peptide synthetase 1"/>
    <property type="match status" value="1"/>
</dbReference>
<dbReference type="PROSITE" id="PS00012">
    <property type="entry name" value="PHOSPHOPANTETHEINE"/>
    <property type="match status" value="1"/>
</dbReference>
<dbReference type="PANTHER" id="PTHR45527:SF1">
    <property type="entry name" value="FATTY ACID SYNTHASE"/>
    <property type="match status" value="1"/>
</dbReference>
<evidence type="ECO:0000256" key="2">
    <source>
        <dbReference type="ARBA" id="ARBA00022450"/>
    </source>
</evidence>
<evidence type="ECO:0000313" key="7">
    <source>
        <dbReference type="Proteomes" id="UP000217994"/>
    </source>
</evidence>
<dbReference type="InterPro" id="IPR006162">
    <property type="entry name" value="Ppantetheine_attach_site"/>
</dbReference>
<dbReference type="InterPro" id="IPR045851">
    <property type="entry name" value="AMP-bd_C_sf"/>
</dbReference>
<feature type="domain" description="Carrier" evidence="5">
    <location>
        <begin position="478"/>
        <end position="550"/>
    </location>
</feature>
<protein>
    <recommendedName>
        <fullName evidence="5">Carrier domain-containing protein</fullName>
    </recommendedName>
</protein>
<dbReference type="Gene3D" id="3.30.300.30">
    <property type="match status" value="1"/>
</dbReference>
<feature type="non-terminal residue" evidence="6">
    <location>
        <position position="550"/>
    </location>
</feature>
<dbReference type="InterPro" id="IPR036736">
    <property type="entry name" value="ACP-like_sf"/>
</dbReference>
<dbReference type="RefSeq" id="WP_133118146.1">
    <property type="nucleotide sequence ID" value="NZ_MTZU01000138.1"/>
</dbReference>
<keyword evidence="2" id="KW-0596">Phosphopantetheine</keyword>
<dbReference type="AlphaFoldDB" id="A0A2A4ELT0"/>
<dbReference type="Pfam" id="PF13193">
    <property type="entry name" value="AMP-binding_C"/>
    <property type="match status" value="1"/>
</dbReference>
<dbReference type="Gene3D" id="1.10.1200.10">
    <property type="entry name" value="ACP-like"/>
    <property type="match status" value="1"/>
</dbReference>
<dbReference type="InterPro" id="IPR025110">
    <property type="entry name" value="AMP-bd_C"/>
</dbReference>
<dbReference type="PANTHER" id="PTHR45527">
    <property type="entry name" value="NONRIBOSOMAL PEPTIDE SYNTHETASE"/>
    <property type="match status" value="1"/>
</dbReference>
<proteinExistence type="predicted"/>
<dbReference type="GO" id="GO:0031177">
    <property type="term" value="F:phosphopantetheine binding"/>
    <property type="evidence" value="ECO:0007669"/>
    <property type="project" value="InterPro"/>
</dbReference>
<evidence type="ECO:0000256" key="4">
    <source>
        <dbReference type="SAM" id="MobiDB-lite"/>
    </source>
</evidence>
<evidence type="ECO:0000313" key="6">
    <source>
        <dbReference type="EMBL" id="PCE21507.1"/>
    </source>
</evidence>
<evidence type="ECO:0000256" key="1">
    <source>
        <dbReference type="ARBA" id="ARBA00001957"/>
    </source>
</evidence>
<feature type="non-terminal residue" evidence="6">
    <location>
        <position position="1"/>
    </location>
</feature>
<evidence type="ECO:0000256" key="3">
    <source>
        <dbReference type="ARBA" id="ARBA00022553"/>
    </source>
</evidence>
<dbReference type="PROSITE" id="PS00455">
    <property type="entry name" value="AMP_BINDING"/>
    <property type="match status" value="1"/>
</dbReference>
<dbReference type="InterPro" id="IPR020845">
    <property type="entry name" value="AMP-binding_CS"/>
</dbReference>
<dbReference type="EMBL" id="MTZU01000138">
    <property type="protein sequence ID" value="PCE21507.1"/>
    <property type="molecule type" value="Genomic_DNA"/>
</dbReference>
<feature type="compositionally biased region" description="Low complexity" evidence="4">
    <location>
        <begin position="464"/>
        <end position="477"/>
    </location>
</feature>
<reference evidence="6 7" key="1">
    <citation type="submission" date="2017-01" db="EMBL/GenBank/DDBJ databases">
        <title>Whole-Genome Shotgun Sequencing of Two beta-Proteobacterial Species in Search of the Bulgecin Biosynthetic Cluster.</title>
        <authorList>
            <person name="Horsman M.E."/>
            <person name="Marous D.R."/>
            <person name="Li R."/>
            <person name="Oliver R.A."/>
            <person name="Byun B."/>
            <person name="Emrich S.J."/>
            <person name="Boggess B."/>
            <person name="Townsend C.A."/>
            <person name="Mobashery S."/>
        </authorList>
    </citation>
    <scope>NUCLEOTIDE SEQUENCE [LARGE SCALE GENOMIC DNA]</scope>
    <source>
        <strain evidence="6 7">ATCC 31433</strain>
    </source>
</reference>
<dbReference type="SUPFAM" id="SSF56801">
    <property type="entry name" value="Acetyl-CoA synthetase-like"/>
    <property type="match status" value="1"/>
</dbReference>
<dbReference type="Pfam" id="PF00550">
    <property type="entry name" value="PP-binding"/>
    <property type="match status" value="1"/>
</dbReference>
<dbReference type="PROSITE" id="PS50075">
    <property type="entry name" value="CARRIER"/>
    <property type="match status" value="1"/>
</dbReference>
<evidence type="ECO:0000259" key="5">
    <source>
        <dbReference type="PROSITE" id="PS50075"/>
    </source>
</evidence>
<dbReference type="SUPFAM" id="SSF47336">
    <property type="entry name" value="ACP-like"/>
    <property type="match status" value="1"/>
</dbReference>
<comment type="caution">
    <text evidence="6">The sequence shown here is derived from an EMBL/GenBank/DDBJ whole genome shotgun (WGS) entry which is preliminary data.</text>
</comment>
<sequence>IALTPGDVRLAVALVGVLKAGGAYCLLDVGLPAARLQMTLDDARPALVVATEATAAQLPTPRADLLLLDDFRVAAIAAAAGAVAADAAPIARDVPDDALAYLVFTSGSTGRPKPIAVSRGALANHMHWMARRFPLDATDVVLQKTPVSFDASVWEFWAPLASGATLALAPADASRDVNALADAVEQNGATVVQLVPSLLDVILDDPAAITRMRRVTRVFVGGEALRGATAERFRQTWRARLINLYGPAETTVDATSCVIVDTVDTVDADGATDDAPPSLGTPIDNVSVFILDEHMEPVPAGVAGEIWIGGAGLARGYHGRPGETARRFRPNPLPGAAGGRLYRTSDLARRLPDGRLDYLGRGDQQLKLRGWRVEPGEIESLLAAHPAVRRCAVLPRAMPDGSVRLVAWIERHAGAAADTAPADYRRFLGERLPASLVPGAFVETVDWPLLPNGKTDRNGFPSIDPAGDPAGRAAPSRAPATPVEHMLADIWRELLPGRAAIGADDDFLALGGDSIVSLQVSARARQRGWQISPRDVFEHPTIAALARIAV</sequence>
<accession>A0A2A4ELT0</accession>
<dbReference type="Proteomes" id="UP000217994">
    <property type="component" value="Unassembled WGS sequence"/>
</dbReference>
<dbReference type="InterPro" id="IPR000873">
    <property type="entry name" value="AMP-dep_synth/lig_dom"/>
</dbReference>
<dbReference type="GO" id="GO:0044550">
    <property type="term" value="P:secondary metabolite biosynthetic process"/>
    <property type="evidence" value="ECO:0007669"/>
    <property type="project" value="TreeGrafter"/>
</dbReference>